<feature type="signal peptide" evidence="4">
    <location>
        <begin position="1"/>
        <end position="28"/>
    </location>
</feature>
<evidence type="ECO:0000256" key="1">
    <source>
        <dbReference type="ARBA" id="ARBA00008779"/>
    </source>
</evidence>
<dbReference type="Pfam" id="PF14707">
    <property type="entry name" value="Sulfatase_C"/>
    <property type="match status" value="1"/>
</dbReference>
<feature type="region of interest" description="Disordered" evidence="3">
    <location>
        <begin position="455"/>
        <end position="479"/>
    </location>
</feature>
<evidence type="ECO:0000259" key="5">
    <source>
        <dbReference type="Pfam" id="PF00884"/>
    </source>
</evidence>
<keyword evidence="2" id="KW-0378">Hydrolase</keyword>
<dbReference type="KEGG" id="ahz:APS56_09735"/>
<dbReference type="STRING" id="1736674.APS56_09735"/>
<keyword evidence="4" id="KW-0732">Signal</keyword>
<sequence>MLLINKIKKLVITLVCYFLVCACSLALKTDNSKPNFIIIFTDDQGYQDLGCFGSSNIKTPHIDKMASEGMKFTNFYAQTVCGPSRAALMTGSYPMRNARNDNGDNPHPKLALSEVTIAEVLKPVGYKTGMIGKWDLAGHNPELFNPDLLPMYQGFDESFFTPGSNDARVHLIRNKKLVEKNADMSTLTKRYTNEAIHFIDKNKEQPFFLYLAHTMPHTKLAVSEAFRGKSEGGLYGDVIEEIDYNVGRILDYLKQTGLDENTYVIFTSDNGPWWIKKDHGGHAEPLRGAKTSAWEGGFRVPAIIRAPGKVPAGKTSENIVATIDLLPTIAKIAGATVPKDRVIDGVDVSEIIHGTSTELDRPFFYYQHHILRAVRKGKWKLHLAHGSYTKSIVSRKWPIHSAPKDRELFTKPILYNLETDIAETTDVADENPKVVAALLKLLDWAKQDIGDINKRGENARPVGNEPYHTPNNLIPIDKK</sequence>
<organism evidence="6 7">
    <name type="scientific">Pseudalgibacter alginicilyticus</name>
    <dbReference type="NCBI Taxonomy" id="1736674"/>
    <lineage>
        <taxon>Bacteria</taxon>
        <taxon>Pseudomonadati</taxon>
        <taxon>Bacteroidota</taxon>
        <taxon>Flavobacteriia</taxon>
        <taxon>Flavobacteriales</taxon>
        <taxon>Flavobacteriaceae</taxon>
        <taxon>Pseudalgibacter</taxon>
    </lineage>
</organism>
<dbReference type="SUPFAM" id="SSF53649">
    <property type="entry name" value="Alkaline phosphatase-like"/>
    <property type="match status" value="1"/>
</dbReference>
<evidence type="ECO:0000313" key="6">
    <source>
        <dbReference type="EMBL" id="ALJ05383.1"/>
    </source>
</evidence>
<dbReference type="PROSITE" id="PS51257">
    <property type="entry name" value="PROKAR_LIPOPROTEIN"/>
    <property type="match status" value="1"/>
</dbReference>
<dbReference type="EMBL" id="CP012898">
    <property type="protein sequence ID" value="ALJ05383.1"/>
    <property type="molecule type" value="Genomic_DNA"/>
</dbReference>
<proteinExistence type="inferred from homology"/>
<dbReference type="PATRIC" id="fig|1736674.3.peg.1991"/>
<gene>
    <name evidence="6" type="ORF">APS56_09735</name>
</gene>
<evidence type="ECO:0000256" key="3">
    <source>
        <dbReference type="SAM" id="MobiDB-lite"/>
    </source>
</evidence>
<keyword evidence="7" id="KW-1185">Reference proteome</keyword>
<dbReference type="PANTHER" id="PTHR42693:SF53">
    <property type="entry name" value="ENDO-4-O-SULFATASE"/>
    <property type="match status" value="1"/>
</dbReference>
<dbReference type="Gene3D" id="3.30.1120.10">
    <property type="match status" value="1"/>
</dbReference>
<dbReference type="CDD" id="cd16026">
    <property type="entry name" value="GALNS_like"/>
    <property type="match status" value="1"/>
</dbReference>
<evidence type="ECO:0000313" key="7">
    <source>
        <dbReference type="Proteomes" id="UP000057981"/>
    </source>
</evidence>
<dbReference type="OrthoDB" id="9764377at2"/>
<feature type="chain" id="PRO_5006042673" evidence="4">
    <location>
        <begin position="29"/>
        <end position="479"/>
    </location>
</feature>
<dbReference type="Proteomes" id="UP000057981">
    <property type="component" value="Chromosome"/>
</dbReference>
<dbReference type="Pfam" id="PF00884">
    <property type="entry name" value="Sulfatase"/>
    <property type="match status" value="1"/>
</dbReference>
<evidence type="ECO:0000256" key="4">
    <source>
        <dbReference type="SAM" id="SignalP"/>
    </source>
</evidence>
<dbReference type="GO" id="GO:0004065">
    <property type="term" value="F:arylsulfatase activity"/>
    <property type="evidence" value="ECO:0007669"/>
    <property type="project" value="TreeGrafter"/>
</dbReference>
<evidence type="ECO:0000256" key="2">
    <source>
        <dbReference type="ARBA" id="ARBA00022801"/>
    </source>
</evidence>
<feature type="domain" description="Sulfatase N-terminal" evidence="5">
    <location>
        <begin position="34"/>
        <end position="334"/>
    </location>
</feature>
<comment type="similarity">
    <text evidence="1">Belongs to the sulfatase family.</text>
</comment>
<dbReference type="InterPro" id="IPR017850">
    <property type="entry name" value="Alkaline_phosphatase_core_sf"/>
</dbReference>
<reference evidence="6 7" key="1">
    <citation type="submission" date="2015-10" db="EMBL/GenBank/DDBJ databases">
        <authorList>
            <person name="Gilbert D.G."/>
        </authorList>
    </citation>
    <scope>NUCLEOTIDE SEQUENCE [LARGE SCALE GENOMIC DNA]</scope>
    <source>
        <strain evidence="7">HZ-22</strain>
    </source>
</reference>
<dbReference type="Gene3D" id="3.40.720.10">
    <property type="entry name" value="Alkaline Phosphatase, subunit A"/>
    <property type="match status" value="1"/>
</dbReference>
<dbReference type="RefSeq" id="WP_054727596.1">
    <property type="nucleotide sequence ID" value="NZ_CP012898.1"/>
</dbReference>
<dbReference type="AlphaFoldDB" id="A0A0P0CLQ5"/>
<dbReference type="InterPro" id="IPR050738">
    <property type="entry name" value="Sulfatase"/>
</dbReference>
<accession>A0A0P0CLQ5</accession>
<protein>
    <submittedName>
        <fullName evidence="6">N-acetylgalactosamine 6-sulfatase</fullName>
    </submittedName>
</protein>
<dbReference type="PANTHER" id="PTHR42693">
    <property type="entry name" value="ARYLSULFATASE FAMILY MEMBER"/>
    <property type="match status" value="1"/>
</dbReference>
<dbReference type="InterPro" id="IPR000917">
    <property type="entry name" value="Sulfatase_N"/>
</dbReference>
<name>A0A0P0CLQ5_9FLAO</name>